<gene>
    <name evidence="2" type="ORF">ACHHYP_11194</name>
</gene>
<dbReference type="AlphaFoldDB" id="A0A1V9YJL9"/>
<accession>A0A1V9YJL9</accession>
<dbReference type="EMBL" id="JNBR01001557">
    <property type="protein sequence ID" value="OQR85921.1"/>
    <property type="molecule type" value="Genomic_DNA"/>
</dbReference>
<name>A0A1V9YJL9_ACHHY</name>
<dbReference type="Proteomes" id="UP000243579">
    <property type="component" value="Unassembled WGS sequence"/>
</dbReference>
<evidence type="ECO:0000256" key="1">
    <source>
        <dbReference type="SAM" id="Coils"/>
    </source>
</evidence>
<evidence type="ECO:0000313" key="2">
    <source>
        <dbReference type="EMBL" id="OQR85921.1"/>
    </source>
</evidence>
<feature type="coiled-coil region" evidence="1">
    <location>
        <begin position="31"/>
        <end position="82"/>
    </location>
</feature>
<keyword evidence="1" id="KW-0175">Coiled coil</keyword>
<organism evidence="2 3">
    <name type="scientific">Achlya hypogyna</name>
    <name type="common">Oomycete</name>
    <name type="synonym">Protoachlya hypogyna</name>
    <dbReference type="NCBI Taxonomy" id="1202772"/>
    <lineage>
        <taxon>Eukaryota</taxon>
        <taxon>Sar</taxon>
        <taxon>Stramenopiles</taxon>
        <taxon>Oomycota</taxon>
        <taxon>Saprolegniomycetes</taxon>
        <taxon>Saprolegniales</taxon>
        <taxon>Achlyaceae</taxon>
        <taxon>Achlya</taxon>
    </lineage>
</organism>
<proteinExistence type="predicted"/>
<evidence type="ECO:0000313" key="3">
    <source>
        <dbReference type="Proteomes" id="UP000243579"/>
    </source>
</evidence>
<keyword evidence="3" id="KW-1185">Reference proteome</keyword>
<reference evidence="2 3" key="1">
    <citation type="journal article" date="2014" name="Genome Biol. Evol.">
        <title>The secreted proteins of Achlya hypogyna and Thraustotheca clavata identify the ancestral oomycete secretome and reveal gene acquisitions by horizontal gene transfer.</title>
        <authorList>
            <person name="Misner I."/>
            <person name="Blouin N."/>
            <person name="Leonard G."/>
            <person name="Richards T.A."/>
            <person name="Lane C.E."/>
        </authorList>
    </citation>
    <scope>NUCLEOTIDE SEQUENCE [LARGE SCALE GENOMIC DNA]</scope>
    <source>
        <strain evidence="2 3">ATCC 48635</strain>
    </source>
</reference>
<dbReference type="OrthoDB" id="64983at2759"/>
<comment type="caution">
    <text evidence="2">The sequence shown here is derived from an EMBL/GenBank/DDBJ whole genome shotgun (WGS) entry which is preliminary data.</text>
</comment>
<sequence length="673" mass="79674">MTSSDENDLATKRLVKRDKQRDFRRKVASQLSFLRDRVGELEATLTTLKRDKAMTLSWLDIAKAMKQDIKCVERTKKKLRTSVQDQTIFLESMVKWVQSLYPNTERPPNSYPLWYNVGLCGSDVSRRAALEWITLHMYHHTPTVLHLAGFHPDNRAPSQEFVFDTSKGYNEYIYTDRRFIPASLSRVFAAYKHLYHTNTVEFVVAGRKVLDQKLLGEGMIYSRRKSKKDGSVHREFVSENRIVHVQHSVHDDNKHPLSSLHRHRTTWIVLDAVAPDLVMETRFFHKSQAWTRERGYVPLEEEAELTGYFSEYRAAVDREDFSMLPLSVQEDQLRHHMAKTYPRCMKTLNYELDQVLREHAAREATTAKRVLKRNRQRDFRRKVNQQLEFLRSRVVEFESDLAARKRARPTLLPWSHVERAMRQDLIECQEANKDLNNSVRSQQALNHAMFKWLQFVYQQLERGSVEHPTWFRRMFYHTDTVLQLAGFHPEDQTPMREFVFDSSKGYVEYIYRDRCIHYVSLDKILTAYRRLFHSSLILSKDYIYSRNYTFNDSLVHREFVSDNRVVFFEHSIHDNPKHSPSEYHRHKANWVVLDVIAPNVVMETKVFQKSQMWTKTNGYVSILEEAKLVQTRPTEAILKEHLGEAFMDHMFTVNEELQTFMLLLDLNDNLKAK</sequence>
<protein>
    <submittedName>
        <fullName evidence="2">Uncharacterized protein</fullName>
    </submittedName>
</protein>